<dbReference type="AlphaFoldDB" id="A0A1J1IJP2"/>
<accession>A0A1J1IJP2</accession>
<proteinExistence type="predicted"/>
<reference evidence="1 2" key="1">
    <citation type="submission" date="2015-04" db="EMBL/GenBank/DDBJ databases">
        <authorList>
            <person name="Syromyatnikov M.Y."/>
            <person name="Popov V.N."/>
        </authorList>
    </citation>
    <scope>NUCLEOTIDE SEQUENCE [LARGE SCALE GENOMIC DNA]</scope>
</reference>
<keyword evidence="2" id="KW-1185">Reference proteome</keyword>
<dbReference type="Proteomes" id="UP000183832">
    <property type="component" value="Unassembled WGS sequence"/>
</dbReference>
<organism evidence="1 2">
    <name type="scientific">Clunio marinus</name>
    <dbReference type="NCBI Taxonomy" id="568069"/>
    <lineage>
        <taxon>Eukaryota</taxon>
        <taxon>Metazoa</taxon>
        <taxon>Ecdysozoa</taxon>
        <taxon>Arthropoda</taxon>
        <taxon>Hexapoda</taxon>
        <taxon>Insecta</taxon>
        <taxon>Pterygota</taxon>
        <taxon>Neoptera</taxon>
        <taxon>Endopterygota</taxon>
        <taxon>Diptera</taxon>
        <taxon>Nematocera</taxon>
        <taxon>Chironomoidea</taxon>
        <taxon>Chironomidae</taxon>
        <taxon>Clunio</taxon>
    </lineage>
</organism>
<sequence length="63" mass="7394">MQMITWKCGKLSHVDLSLCSVYTQVARLMKILRQQHLEIQIMLRVHRKRISNFLSPSSHVACE</sequence>
<protein>
    <submittedName>
        <fullName evidence="1">CLUMA_CG013724, isoform A</fullName>
    </submittedName>
</protein>
<gene>
    <name evidence="1" type="ORF">CLUMA_CG013724</name>
</gene>
<evidence type="ECO:0000313" key="1">
    <source>
        <dbReference type="EMBL" id="CRL00461.1"/>
    </source>
</evidence>
<name>A0A1J1IJP2_9DIPT</name>
<dbReference type="EMBL" id="CVRI01000054">
    <property type="protein sequence ID" value="CRL00461.1"/>
    <property type="molecule type" value="Genomic_DNA"/>
</dbReference>
<evidence type="ECO:0000313" key="2">
    <source>
        <dbReference type="Proteomes" id="UP000183832"/>
    </source>
</evidence>